<dbReference type="SUPFAM" id="SSF52440">
    <property type="entry name" value="PreATP-grasp domain"/>
    <property type="match status" value="1"/>
</dbReference>
<dbReference type="SUPFAM" id="SSF56059">
    <property type="entry name" value="Glutathione synthetase ATP-binding domain-like"/>
    <property type="match status" value="1"/>
</dbReference>
<comment type="subcellular location">
    <subcellularLocation>
        <location evidence="13">Cytoplasm</location>
    </subcellularLocation>
</comment>
<dbReference type="Pfam" id="PF07478">
    <property type="entry name" value="Dala_Dala_lig_C"/>
    <property type="match status" value="1"/>
</dbReference>
<evidence type="ECO:0000256" key="2">
    <source>
        <dbReference type="ARBA" id="ARBA00001946"/>
    </source>
</evidence>
<dbReference type="EMBL" id="JBHMDM010000007">
    <property type="protein sequence ID" value="MFB9378166.1"/>
    <property type="molecule type" value="Genomic_DNA"/>
</dbReference>
<dbReference type="Gene3D" id="3.30.1490.20">
    <property type="entry name" value="ATP-grasp fold, A domain"/>
    <property type="match status" value="1"/>
</dbReference>
<keyword evidence="8" id="KW-0460">Magnesium</keyword>
<keyword evidence="12 13" id="KW-0961">Cell wall biogenesis/degradation</keyword>
<dbReference type="NCBIfam" id="NF002528">
    <property type="entry name" value="PRK01966.1-4"/>
    <property type="match status" value="1"/>
</dbReference>
<dbReference type="InterPro" id="IPR011095">
    <property type="entry name" value="Dala_Dala_lig_C"/>
</dbReference>
<evidence type="ECO:0000256" key="8">
    <source>
        <dbReference type="ARBA" id="ARBA00022842"/>
    </source>
</evidence>
<comment type="caution">
    <text evidence="16">The sequence shown here is derived from an EMBL/GenBank/DDBJ whole genome shotgun (WGS) entry which is preliminary data.</text>
</comment>
<feature type="domain" description="ATP-grasp" evidence="15">
    <location>
        <begin position="156"/>
        <end position="373"/>
    </location>
</feature>
<evidence type="ECO:0000256" key="6">
    <source>
        <dbReference type="ARBA" id="ARBA00022741"/>
    </source>
</evidence>
<keyword evidence="5" id="KW-0479">Metal-binding</keyword>
<dbReference type="Proteomes" id="UP001589748">
    <property type="component" value="Unassembled WGS sequence"/>
</dbReference>
<keyword evidence="17" id="KW-1185">Reference proteome</keyword>
<evidence type="ECO:0000256" key="14">
    <source>
        <dbReference type="PROSITE-ProRule" id="PRU00409"/>
    </source>
</evidence>
<evidence type="ECO:0000313" key="17">
    <source>
        <dbReference type="Proteomes" id="UP001589748"/>
    </source>
</evidence>
<comment type="catalytic activity">
    <reaction evidence="13">
        <text>2 D-alanine + ATP = D-alanyl-D-alanine + ADP + phosphate + H(+)</text>
        <dbReference type="Rhea" id="RHEA:11224"/>
        <dbReference type="ChEBI" id="CHEBI:15378"/>
        <dbReference type="ChEBI" id="CHEBI:30616"/>
        <dbReference type="ChEBI" id="CHEBI:43474"/>
        <dbReference type="ChEBI" id="CHEBI:57416"/>
        <dbReference type="ChEBI" id="CHEBI:57822"/>
        <dbReference type="ChEBI" id="CHEBI:456216"/>
        <dbReference type="EC" id="6.3.2.4"/>
    </reaction>
</comment>
<keyword evidence="7 14" id="KW-0067">ATP-binding</keyword>
<evidence type="ECO:0000256" key="12">
    <source>
        <dbReference type="ARBA" id="ARBA00023316"/>
    </source>
</evidence>
<dbReference type="GO" id="GO:0016874">
    <property type="term" value="F:ligase activity"/>
    <property type="evidence" value="ECO:0007669"/>
    <property type="project" value="UniProtKB-KW"/>
</dbReference>
<accession>A0ABV5LVN7</accession>
<dbReference type="EC" id="6.3.2.4" evidence="13"/>
<sequence length="383" mass="39751">MSPGSGAAREPKPRVVVLFGGRSSEHAISCVTAAGVLAAIDRDAYDVVPVGITPTGRWVLVADDPDALRLRGQQLPEVPAGGPEVALAQEAGSGALLVLADPAHPAAGRVDVVLPLLHGPFGEDGTLQGLLELSDTRYVGSGVLASAVSMDKQAMKVLLAGAGLAVGPWTSFSARRWALDEAGCRAAVEALGYPVFVKPARAGSSIGISKVPGPDALAAAVAEAAAHDPKIVVEALVTGREVECGVLDDPDTGLRASVPGEIELLGGHDFYDFEAKYLDEGSVRLSCPADLPEAVSDAVRATAVAVFEAMGAETLARVDLFVDVERFRATEGAEGIVVNEINTMPGFTPFSMYPRMWAATGVDYPDLVDRLLRTALGRPTGLR</sequence>
<dbReference type="NCBIfam" id="TIGR01205">
    <property type="entry name" value="D_ala_D_alaTIGR"/>
    <property type="match status" value="1"/>
</dbReference>
<keyword evidence="9 13" id="KW-0133">Cell shape</keyword>
<evidence type="ECO:0000256" key="5">
    <source>
        <dbReference type="ARBA" id="ARBA00022723"/>
    </source>
</evidence>
<dbReference type="Pfam" id="PF01820">
    <property type="entry name" value="Dala_Dala_lig_N"/>
    <property type="match status" value="1"/>
</dbReference>
<name>A0ABV5LVN7_9ACTN</name>
<dbReference type="Gene3D" id="3.40.50.20">
    <property type="match status" value="1"/>
</dbReference>
<evidence type="ECO:0000256" key="11">
    <source>
        <dbReference type="ARBA" id="ARBA00023211"/>
    </source>
</evidence>
<evidence type="ECO:0000256" key="13">
    <source>
        <dbReference type="HAMAP-Rule" id="MF_00047"/>
    </source>
</evidence>
<evidence type="ECO:0000256" key="1">
    <source>
        <dbReference type="ARBA" id="ARBA00001936"/>
    </source>
</evidence>
<dbReference type="RefSeq" id="WP_380137328.1">
    <property type="nucleotide sequence ID" value="NZ_JBHLUI010000008.1"/>
</dbReference>
<comment type="similarity">
    <text evidence="3 13">Belongs to the D-alanine--D-alanine ligase family.</text>
</comment>
<dbReference type="PANTHER" id="PTHR23132:SF25">
    <property type="entry name" value="D-ALANINE--D-ALANINE LIGASE A"/>
    <property type="match status" value="1"/>
</dbReference>
<evidence type="ECO:0000256" key="9">
    <source>
        <dbReference type="ARBA" id="ARBA00022960"/>
    </source>
</evidence>
<keyword evidence="6 14" id="KW-0547">Nucleotide-binding</keyword>
<evidence type="ECO:0000256" key="10">
    <source>
        <dbReference type="ARBA" id="ARBA00022984"/>
    </source>
</evidence>
<gene>
    <name evidence="13" type="primary">ddl</name>
    <name evidence="16" type="ORF">ACFFVI_14430</name>
</gene>
<keyword evidence="11" id="KW-0464">Manganese</keyword>
<comment type="cofactor">
    <cofactor evidence="1">
        <name>Mn(2+)</name>
        <dbReference type="ChEBI" id="CHEBI:29035"/>
    </cofactor>
</comment>
<dbReference type="InterPro" id="IPR011761">
    <property type="entry name" value="ATP-grasp"/>
</dbReference>
<protein>
    <recommendedName>
        <fullName evidence="13">D-alanine--D-alanine ligase</fullName>
        <ecNumber evidence="13">6.3.2.4</ecNumber>
    </recommendedName>
    <alternativeName>
        <fullName evidence="13">D-Ala-D-Ala ligase</fullName>
    </alternativeName>
    <alternativeName>
        <fullName evidence="13">D-alanylalanine synthetase</fullName>
    </alternativeName>
</protein>
<reference evidence="16 17" key="1">
    <citation type="submission" date="2024-09" db="EMBL/GenBank/DDBJ databases">
        <authorList>
            <person name="Sun Q."/>
            <person name="Mori K."/>
        </authorList>
    </citation>
    <scope>NUCLEOTIDE SEQUENCE [LARGE SCALE GENOMIC DNA]</scope>
    <source>
        <strain evidence="16 17">TISTR 1856</strain>
    </source>
</reference>
<comment type="cofactor">
    <cofactor evidence="2">
        <name>Mg(2+)</name>
        <dbReference type="ChEBI" id="CHEBI:18420"/>
    </cofactor>
</comment>
<evidence type="ECO:0000313" key="16">
    <source>
        <dbReference type="EMBL" id="MFB9378166.1"/>
    </source>
</evidence>
<keyword evidence="10 13" id="KW-0573">Peptidoglycan synthesis</keyword>
<dbReference type="InterPro" id="IPR005905">
    <property type="entry name" value="D_ala_D_ala"/>
</dbReference>
<evidence type="ECO:0000259" key="15">
    <source>
        <dbReference type="PROSITE" id="PS50975"/>
    </source>
</evidence>
<dbReference type="PROSITE" id="PS00843">
    <property type="entry name" value="DALA_DALA_LIGASE_1"/>
    <property type="match status" value="1"/>
</dbReference>
<comment type="function">
    <text evidence="13">Cell wall formation.</text>
</comment>
<evidence type="ECO:0000256" key="4">
    <source>
        <dbReference type="ARBA" id="ARBA00022598"/>
    </source>
</evidence>
<dbReference type="Gene3D" id="3.30.470.20">
    <property type="entry name" value="ATP-grasp fold, B domain"/>
    <property type="match status" value="1"/>
</dbReference>
<comment type="pathway">
    <text evidence="13">Cell wall biogenesis; peptidoglycan biosynthesis.</text>
</comment>
<organism evidence="16 17">
    <name type="scientific">Kineococcus gynurae</name>
    <dbReference type="NCBI Taxonomy" id="452979"/>
    <lineage>
        <taxon>Bacteria</taxon>
        <taxon>Bacillati</taxon>
        <taxon>Actinomycetota</taxon>
        <taxon>Actinomycetes</taxon>
        <taxon>Kineosporiales</taxon>
        <taxon>Kineosporiaceae</taxon>
        <taxon>Kineococcus</taxon>
    </lineage>
</organism>
<proteinExistence type="inferred from homology"/>
<evidence type="ECO:0000256" key="7">
    <source>
        <dbReference type="ARBA" id="ARBA00022840"/>
    </source>
</evidence>
<dbReference type="HAMAP" id="MF_00047">
    <property type="entry name" value="Dala_Dala_lig"/>
    <property type="match status" value="1"/>
</dbReference>
<dbReference type="PIRSF" id="PIRSF039102">
    <property type="entry name" value="Ddl/VanB"/>
    <property type="match status" value="1"/>
</dbReference>
<dbReference type="InterPro" id="IPR013815">
    <property type="entry name" value="ATP_grasp_subdomain_1"/>
</dbReference>
<dbReference type="PANTHER" id="PTHR23132">
    <property type="entry name" value="D-ALANINE--D-ALANINE LIGASE"/>
    <property type="match status" value="1"/>
</dbReference>
<keyword evidence="4 13" id="KW-0436">Ligase</keyword>
<keyword evidence="13" id="KW-0963">Cytoplasm</keyword>
<evidence type="ECO:0000256" key="3">
    <source>
        <dbReference type="ARBA" id="ARBA00010871"/>
    </source>
</evidence>
<dbReference type="PROSITE" id="PS50975">
    <property type="entry name" value="ATP_GRASP"/>
    <property type="match status" value="1"/>
</dbReference>
<dbReference type="InterPro" id="IPR000291">
    <property type="entry name" value="D-Ala_lig_Van_CS"/>
</dbReference>
<dbReference type="InterPro" id="IPR016185">
    <property type="entry name" value="PreATP-grasp_dom_sf"/>
</dbReference>
<dbReference type="InterPro" id="IPR011127">
    <property type="entry name" value="Dala_Dala_lig_N"/>
</dbReference>